<name>V6LGS1_9EUKA</name>
<gene>
    <name evidence="1" type="ORF">SS50377_16472</name>
    <name evidence="2" type="ORF">SS50377_27132</name>
</gene>
<evidence type="ECO:0000313" key="2">
    <source>
        <dbReference type="EMBL" id="KAH0570840.1"/>
    </source>
</evidence>
<dbReference type="EMBL" id="KI546134">
    <property type="protein sequence ID" value="EST43740.1"/>
    <property type="molecule type" value="Genomic_DNA"/>
</dbReference>
<dbReference type="EMBL" id="AUWU02000007">
    <property type="protein sequence ID" value="KAH0570840.1"/>
    <property type="molecule type" value="Genomic_DNA"/>
</dbReference>
<dbReference type="VEuPathDB" id="GiardiaDB:SS50377_27132"/>
<proteinExistence type="predicted"/>
<dbReference type="AlphaFoldDB" id="V6LGS1"/>
<sequence>MVKCIHHATPLYGLVQVVTAYRYLLHSNQYMLHTAQTRLVGTIRSDRHTFAWQQDDLKLLHYQSARATPLGTEWQDYRWICWPRRVCSLLITMLVEISKLGCRLGHEPLLGNMMRTSLPSICKLLNGMQGNFWATTGSLHPSLVDSSALAALERKYEYGLKSAWTDWYFVLVIISPCKSNRKLMAVRFIAGVSVQN</sequence>
<organism evidence="1">
    <name type="scientific">Spironucleus salmonicida</name>
    <dbReference type="NCBI Taxonomy" id="348837"/>
    <lineage>
        <taxon>Eukaryota</taxon>
        <taxon>Metamonada</taxon>
        <taxon>Diplomonadida</taxon>
        <taxon>Hexamitidae</taxon>
        <taxon>Hexamitinae</taxon>
        <taxon>Spironucleus</taxon>
    </lineage>
</organism>
<accession>V6LGS1</accession>
<protein>
    <submittedName>
        <fullName evidence="1">Uncharacterized protein</fullName>
    </submittedName>
</protein>
<reference evidence="2" key="2">
    <citation type="submission" date="2020-12" db="EMBL/GenBank/DDBJ databases">
        <title>New Spironucleus salmonicida genome in near-complete chromosomes.</title>
        <authorList>
            <person name="Xu F."/>
            <person name="Kurt Z."/>
            <person name="Jimenez-Gonzalez A."/>
            <person name="Astvaldsson A."/>
            <person name="Andersson J.O."/>
            <person name="Svard S.G."/>
        </authorList>
    </citation>
    <scope>NUCLEOTIDE SEQUENCE</scope>
    <source>
        <strain evidence="2">ATCC 50377</strain>
    </source>
</reference>
<keyword evidence="3" id="KW-1185">Reference proteome</keyword>
<evidence type="ECO:0000313" key="3">
    <source>
        <dbReference type="Proteomes" id="UP000018208"/>
    </source>
</evidence>
<reference evidence="1 2" key="1">
    <citation type="journal article" date="2014" name="PLoS Genet.">
        <title>The Genome of Spironucleus salmonicida Highlights a Fish Pathogen Adapted to Fluctuating Environments.</title>
        <authorList>
            <person name="Xu F."/>
            <person name="Jerlstrom-Hultqvist J."/>
            <person name="Einarsson E."/>
            <person name="Astvaldsson A."/>
            <person name="Svard S.G."/>
            <person name="Andersson J.O."/>
        </authorList>
    </citation>
    <scope>NUCLEOTIDE SEQUENCE</scope>
    <source>
        <strain evidence="2">ATCC 50377</strain>
    </source>
</reference>
<dbReference type="Proteomes" id="UP000018208">
    <property type="component" value="Unassembled WGS sequence"/>
</dbReference>
<evidence type="ECO:0000313" key="1">
    <source>
        <dbReference type="EMBL" id="EST43740.1"/>
    </source>
</evidence>